<dbReference type="Proteomes" id="UP001220022">
    <property type="component" value="Unassembled WGS sequence"/>
</dbReference>
<feature type="region of interest" description="Disordered" evidence="1">
    <location>
        <begin position="1"/>
        <end position="26"/>
    </location>
</feature>
<comment type="caution">
    <text evidence="2">The sequence shown here is derived from an EMBL/GenBank/DDBJ whole genome shotgun (WGS) entry which is preliminary data.</text>
</comment>
<protein>
    <submittedName>
        <fullName evidence="2">Uncharacterized protein</fullName>
    </submittedName>
</protein>
<reference evidence="2 3" key="1">
    <citation type="submission" date="2023-03" db="EMBL/GenBank/DDBJ databases">
        <title>Draft genome sequence of type strain Streptomyces ferralitis JCM 14344.</title>
        <authorList>
            <person name="Klaysubun C."/>
            <person name="Duangmal K."/>
        </authorList>
    </citation>
    <scope>NUCLEOTIDE SEQUENCE [LARGE SCALE GENOMIC DNA]</scope>
    <source>
        <strain evidence="2 3">JCM 14344</strain>
    </source>
</reference>
<gene>
    <name evidence="2" type="ORF">P2L57_29760</name>
</gene>
<dbReference type="RefSeq" id="WP_275819683.1">
    <property type="nucleotide sequence ID" value="NZ_BAAANM010000028.1"/>
</dbReference>
<keyword evidence="3" id="KW-1185">Reference proteome</keyword>
<name>A0ABT5Z7G8_9ACTN</name>
<sequence>MHDPTSPSSNSPQPSPGGPADTGGYETAVETVGLVIAWYSRQILAERRSDTPDPERLEQLMAQQRACVQDQRRLEEAGPEEAARITAVYAARLKELEDSGPQS</sequence>
<evidence type="ECO:0000256" key="1">
    <source>
        <dbReference type="SAM" id="MobiDB-lite"/>
    </source>
</evidence>
<evidence type="ECO:0000313" key="3">
    <source>
        <dbReference type="Proteomes" id="UP001220022"/>
    </source>
</evidence>
<proteinExistence type="predicted"/>
<feature type="compositionally biased region" description="Low complexity" evidence="1">
    <location>
        <begin position="1"/>
        <end position="12"/>
    </location>
</feature>
<dbReference type="EMBL" id="JARHTQ010000025">
    <property type="protein sequence ID" value="MDF2259758.1"/>
    <property type="molecule type" value="Genomic_DNA"/>
</dbReference>
<organism evidence="2 3">
    <name type="scientific">Streptantibioticus ferralitis</name>
    <dbReference type="NCBI Taxonomy" id="236510"/>
    <lineage>
        <taxon>Bacteria</taxon>
        <taxon>Bacillati</taxon>
        <taxon>Actinomycetota</taxon>
        <taxon>Actinomycetes</taxon>
        <taxon>Kitasatosporales</taxon>
        <taxon>Streptomycetaceae</taxon>
        <taxon>Streptantibioticus</taxon>
    </lineage>
</organism>
<accession>A0ABT5Z7G8</accession>
<evidence type="ECO:0000313" key="2">
    <source>
        <dbReference type="EMBL" id="MDF2259758.1"/>
    </source>
</evidence>